<evidence type="ECO:0000256" key="1">
    <source>
        <dbReference type="ARBA" id="ARBA00001913"/>
    </source>
</evidence>
<dbReference type="OrthoDB" id="103349at2759"/>
<dbReference type="PANTHER" id="PTHR42693">
    <property type="entry name" value="ARYLSULFATASE FAMILY MEMBER"/>
    <property type="match status" value="1"/>
</dbReference>
<comment type="caution">
    <text evidence="7">The sequence shown here is derived from an EMBL/GenBank/DDBJ whole genome shotgun (WGS) entry which is preliminary data.</text>
</comment>
<dbReference type="GO" id="GO:0046872">
    <property type="term" value="F:metal ion binding"/>
    <property type="evidence" value="ECO:0007669"/>
    <property type="project" value="UniProtKB-KW"/>
</dbReference>
<keyword evidence="4" id="KW-0378">Hydrolase</keyword>
<dbReference type="InterPro" id="IPR000917">
    <property type="entry name" value="Sulfatase_N"/>
</dbReference>
<evidence type="ECO:0000313" key="8">
    <source>
        <dbReference type="Proteomes" id="UP000326759"/>
    </source>
</evidence>
<dbReference type="PANTHER" id="PTHR42693:SF49">
    <property type="entry name" value="SULFATASE N-TERMINAL DOMAIN-CONTAINING PROTEIN"/>
    <property type="match status" value="1"/>
</dbReference>
<dbReference type="InterPro" id="IPR017850">
    <property type="entry name" value="Alkaline_phosphatase_core_sf"/>
</dbReference>
<evidence type="ECO:0000259" key="6">
    <source>
        <dbReference type="Pfam" id="PF00884"/>
    </source>
</evidence>
<gene>
    <name evidence="7" type="primary">Ids</name>
    <name evidence="7" type="ORF">Anas_00512</name>
</gene>
<feature type="domain" description="Sulfatase N-terminal" evidence="6">
    <location>
        <begin position="43"/>
        <end position="108"/>
    </location>
</feature>
<dbReference type="AlphaFoldDB" id="A0A5N5T4X5"/>
<dbReference type="Pfam" id="PF00884">
    <property type="entry name" value="Sulfatase"/>
    <property type="match status" value="1"/>
</dbReference>
<comment type="similarity">
    <text evidence="2">Belongs to the sulfatase family.</text>
</comment>
<reference evidence="7 8" key="1">
    <citation type="journal article" date="2019" name="PLoS Biol.">
        <title>Sex chromosomes control vertical transmission of feminizing Wolbachia symbionts in an isopod.</title>
        <authorList>
            <person name="Becking T."/>
            <person name="Chebbi M.A."/>
            <person name="Giraud I."/>
            <person name="Moumen B."/>
            <person name="Laverre T."/>
            <person name="Caubet Y."/>
            <person name="Peccoud J."/>
            <person name="Gilbert C."/>
            <person name="Cordaux R."/>
        </authorList>
    </citation>
    <scope>NUCLEOTIDE SEQUENCE [LARGE SCALE GENOMIC DNA]</scope>
    <source>
        <strain evidence="7">ANa2</strain>
        <tissue evidence="7">Whole body excluding digestive tract and cuticle</tissue>
    </source>
</reference>
<comment type="cofactor">
    <cofactor evidence="1">
        <name>Ca(2+)</name>
        <dbReference type="ChEBI" id="CHEBI:29108"/>
    </cofactor>
</comment>
<dbReference type="Proteomes" id="UP000326759">
    <property type="component" value="Unassembled WGS sequence"/>
</dbReference>
<sequence length="109" mass="12000">MKYFGKTIQKGNIMIKKLNITFCYINLITLFYKVDGRNISKFPNIVMMIVDDLGIGDIGCYGNHTLKTPNIDKLASEGVVLHHHLSVAAVCAPSRAAILTGRYPAKFGA</sequence>
<name>A0A5N5T4X5_9CRUS</name>
<evidence type="ECO:0000256" key="4">
    <source>
        <dbReference type="ARBA" id="ARBA00022801"/>
    </source>
</evidence>
<dbReference type="InterPro" id="IPR024607">
    <property type="entry name" value="Sulfatase_CS"/>
</dbReference>
<organism evidence="7 8">
    <name type="scientific">Armadillidium nasatum</name>
    <dbReference type="NCBI Taxonomy" id="96803"/>
    <lineage>
        <taxon>Eukaryota</taxon>
        <taxon>Metazoa</taxon>
        <taxon>Ecdysozoa</taxon>
        <taxon>Arthropoda</taxon>
        <taxon>Crustacea</taxon>
        <taxon>Multicrustacea</taxon>
        <taxon>Malacostraca</taxon>
        <taxon>Eumalacostraca</taxon>
        <taxon>Peracarida</taxon>
        <taxon>Isopoda</taxon>
        <taxon>Oniscidea</taxon>
        <taxon>Crinocheta</taxon>
        <taxon>Armadillidiidae</taxon>
        <taxon>Armadillidium</taxon>
    </lineage>
</organism>
<dbReference type="EMBL" id="SEYY01010224">
    <property type="protein sequence ID" value="KAB7501566.1"/>
    <property type="molecule type" value="Genomic_DNA"/>
</dbReference>
<keyword evidence="3" id="KW-0479">Metal-binding</keyword>
<evidence type="ECO:0000256" key="2">
    <source>
        <dbReference type="ARBA" id="ARBA00008779"/>
    </source>
</evidence>
<dbReference type="SUPFAM" id="SSF53649">
    <property type="entry name" value="Alkaline phosphatase-like"/>
    <property type="match status" value="1"/>
</dbReference>
<keyword evidence="8" id="KW-1185">Reference proteome</keyword>
<proteinExistence type="inferred from homology"/>
<evidence type="ECO:0000313" key="7">
    <source>
        <dbReference type="EMBL" id="KAB7501566.1"/>
    </source>
</evidence>
<protein>
    <submittedName>
        <fullName evidence="7">Iduronate 2-sulfatase</fullName>
    </submittedName>
</protein>
<dbReference type="Gene3D" id="3.40.720.10">
    <property type="entry name" value="Alkaline Phosphatase, subunit A"/>
    <property type="match status" value="1"/>
</dbReference>
<dbReference type="GO" id="GO:0004065">
    <property type="term" value="F:arylsulfatase activity"/>
    <property type="evidence" value="ECO:0007669"/>
    <property type="project" value="TreeGrafter"/>
</dbReference>
<keyword evidence="5" id="KW-0106">Calcium</keyword>
<dbReference type="PROSITE" id="PS00523">
    <property type="entry name" value="SULFATASE_1"/>
    <property type="match status" value="1"/>
</dbReference>
<accession>A0A5N5T4X5</accession>
<dbReference type="InterPro" id="IPR050738">
    <property type="entry name" value="Sulfatase"/>
</dbReference>
<evidence type="ECO:0000256" key="3">
    <source>
        <dbReference type="ARBA" id="ARBA00022723"/>
    </source>
</evidence>
<evidence type="ECO:0000256" key="5">
    <source>
        <dbReference type="ARBA" id="ARBA00022837"/>
    </source>
</evidence>